<dbReference type="HOGENOM" id="CLU_038574_1_0_6"/>
<sequence length="539" mass="61269">MQKKTIKKIPVNAKLAALGNQFRKERPDDFWRFASFFTLENGQEHKENFDVEALCVMALGRTFTQDKDALYKSGGFRRTLSLPPIESWQDAKLGDCPRLAKRWLSYSEIANQRCFVFTASGMTVWLPKFELARKLFFHAGFIIRAAYQPNGLDMMFHLTEGEPGEGFHIFCPAGSGIPVAYLRIPAYRQFLSWLLLNKEIKASFESIWQCLNTEQTITNGYCRWIFNFIPPKALSGLEIQAQGAFDSEHNDLLVWEVSTLKELPHNMLKAVKFSHPDLRQSVGSGKAHQGNGNNSAAEQLEIDTEREPSQQKERALIELSTDGLSYSDLIITQIEYNRKKPISKPKPGDESASGAEKVVLGTKDDVIDGDGRGGDFAVLEDTQDETEKFKDRFTVLVELIWQLADDPELQLQSLVIKPLPAVKRCHLHLKADGSERCYLLAKFVYKGRIRYLLEVDTSDNKRRLTTRIFSISLGVREAELITRILTSLIKNSLRWPISAFKTHAISLSLIRHALSNDHIASWRLRILAGIKIPRQKQKT</sequence>
<dbReference type="Pfam" id="PF18623">
    <property type="entry name" value="TnsE_C"/>
    <property type="match status" value="1"/>
</dbReference>
<organism evidence="2">
    <name type="scientific">Shewanella putrefaciens (strain CN-32 / ATCC BAA-453)</name>
    <dbReference type="NCBI Taxonomy" id="319224"/>
    <lineage>
        <taxon>Bacteria</taxon>
        <taxon>Pseudomonadati</taxon>
        <taxon>Pseudomonadota</taxon>
        <taxon>Gammaproteobacteria</taxon>
        <taxon>Alteromonadales</taxon>
        <taxon>Shewanellaceae</taxon>
        <taxon>Shewanella</taxon>
    </lineage>
</organism>
<protein>
    <recommendedName>
        <fullName evidence="1">TnsE C-terminal domain-containing protein</fullName>
    </recommendedName>
</protein>
<proteinExistence type="predicted"/>
<reference evidence="2" key="1">
    <citation type="submission" date="2007-04" db="EMBL/GenBank/DDBJ databases">
        <title>Complete sequence of Shewanella putrefaciens CN-32.</title>
        <authorList>
            <consortium name="US DOE Joint Genome Institute"/>
            <person name="Copeland A."/>
            <person name="Lucas S."/>
            <person name="Lapidus A."/>
            <person name="Barry K."/>
            <person name="Detter J.C."/>
            <person name="Glavina del Rio T."/>
            <person name="Hammon N."/>
            <person name="Israni S."/>
            <person name="Dalin E."/>
            <person name="Tice H."/>
            <person name="Pitluck S."/>
            <person name="Chain P."/>
            <person name="Malfatti S."/>
            <person name="Shin M."/>
            <person name="Vergez L."/>
            <person name="Schmutz J."/>
            <person name="Larimer F."/>
            <person name="Land M."/>
            <person name="Hauser L."/>
            <person name="Kyrpides N."/>
            <person name="Mikhailova N."/>
            <person name="Romine M.F."/>
            <person name="Fredrickson J."/>
            <person name="Tiedje J."/>
            <person name="Richardson P."/>
        </authorList>
    </citation>
    <scope>NUCLEOTIDE SEQUENCE [LARGE SCALE GENOMIC DNA]</scope>
    <source>
        <strain evidence="2">CN-32</strain>
    </source>
</reference>
<dbReference type="eggNOG" id="ENOG502Z8JW">
    <property type="taxonomic scope" value="Bacteria"/>
</dbReference>
<gene>
    <name evidence="2" type="ordered locus">Sputcn32_3943</name>
</gene>
<dbReference type="AlphaFoldDB" id="A4YCG5"/>
<dbReference type="STRING" id="319224.Sputcn32_3943"/>
<evidence type="ECO:0000313" key="2">
    <source>
        <dbReference type="EMBL" id="ABP77648.1"/>
    </source>
</evidence>
<dbReference type="PIRSF" id="PIRSF004567">
    <property type="entry name" value="Transposition_TnsE"/>
    <property type="match status" value="1"/>
</dbReference>
<accession>A4YCG5</accession>
<feature type="domain" description="TnsE C-terminal" evidence="1">
    <location>
        <begin position="392"/>
        <end position="513"/>
    </location>
</feature>
<dbReference type="KEGG" id="spc:Sputcn32_3943"/>
<name>A4YCG5_SHEPC</name>
<dbReference type="EMBL" id="CP000681">
    <property type="protein sequence ID" value="ABP77648.1"/>
    <property type="molecule type" value="Genomic_DNA"/>
</dbReference>
<dbReference type="InterPro" id="IPR016421">
    <property type="entry name" value="Transposition_TnsE"/>
</dbReference>
<dbReference type="InterPro" id="IPR041419">
    <property type="entry name" value="TnsE_C"/>
</dbReference>
<evidence type="ECO:0000259" key="1">
    <source>
        <dbReference type="Pfam" id="PF18623"/>
    </source>
</evidence>